<dbReference type="AlphaFoldDB" id="A0A0B0NWJ5"/>
<gene>
    <name evidence="1" type="ORF">F383_21037</name>
</gene>
<proteinExistence type="predicted"/>
<evidence type="ECO:0000313" key="2">
    <source>
        <dbReference type="Proteomes" id="UP000032142"/>
    </source>
</evidence>
<evidence type="ECO:0000313" key="1">
    <source>
        <dbReference type="EMBL" id="KHG17195.1"/>
    </source>
</evidence>
<dbReference type="EMBL" id="KN407727">
    <property type="protein sequence ID" value="KHG17195.1"/>
    <property type="molecule type" value="Genomic_DNA"/>
</dbReference>
<organism evidence="1 2">
    <name type="scientific">Gossypium arboreum</name>
    <name type="common">Tree cotton</name>
    <name type="synonym">Gossypium nanking</name>
    <dbReference type="NCBI Taxonomy" id="29729"/>
    <lineage>
        <taxon>Eukaryota</taxon>
        <taxon>Viridiplantae</taxon>
        <taxon>Streptophyta</taxon>
        <taxon>Embryophyta</taxon>
        <taxon>Tracheophyta</taxon>
        <taxon>Spermatophyta</taxon>
        <taxon>Magnoliopsida</taxon>
        <taxon>eudicotyledons</taxon>
        <taxon>Gunneridae</taxon>
        <taxon>Pentapetalae</taxon>
        <taxon>rosids</taxon>
        <taxon>malvids</taxon>
        <taxon>Malvales</taxon>
        <taxon>Malvaceae</taxon>
        <taxon>Malvoideae</taxon>
        <taxon>Gossypium</taxon>
    </lineage>
</organism>
<keyword evidence="2" id="KW-1185">Reference proteome</keyword>
<protein>
    <submittedName>
        <fullName evidence="1">Uncharacterized protein</fullName>
    </submittedName>
</protein>
<accession>A0A0B0NWJ5</accession>
<name>A0A0B0NWJ5_GOSAR</name>
<dbReference type="Proteomes" id="UP000032142">
    <property type="component" value="Unassembled WGS sequence"/>
</dbReference>
<reference evidence="2" key="1">
    <citation type="submission" date="2014-09" db="EMBL/GenBank/DDBJ databases">
        <authorList>
            <person name="Mudge J."/>
            <person name="Ramaraj T."/>
            <person name="Lindquist I.E."/>
            <person name="Bharti A.K."/>
            <person name="Sundararajan A."/>
            <person name="Cameron C.T."/>
            <person name="Woodward J.E."/>
            <person name="May G.D."/>
            <person name="Brubaker C."/>
            <person name="Broadhvest J."/>
            <person name="Wilkins T.A."/>
        </authorList>
    </citation>
    <scope>NUCLEOTIDE SEQUENCE</scope>
    <source>
        <strain evidence="2">cv. AKA8401</strain>
    </source>
</reference>
<sequence>MEQTKYSKSYLPKVAVEQIEASNHKPYLPEVAVE</sequence>